<feature type="region of interest" description="Disordered" evidence="1">
    <location>
        <begin position="111"/>
        <end position="219"/>
    </location>
</feature>
<evidence type="ECO:0000256" key="3">
    <source>
        <dbReference type="SAM" id="SignalP"/>
    </source>
</evidence>
<feature type="transmembrane region" description="Helical" evidence="2">
    <location>
        <begin position="26"/>
        <end position="46"/>
    </location>
</feature>
<keyword evidence="2" id="KW-0812">Transmembrane</keyword>
<protein>
    <submittedName>
        <fullName evidence="4">Uncharacterized protein</fullName>
    </submittedName>
</protein>
<evidence type="ECO:0000313" key="5">
    <source>
        <dbReference type="Proteomes" id="UP000070188"/>
    </source>
</evidence>
<feature type="transmembrane region" description="Helical" evidence="2">
    <location>
        <begin position="85"/>
        <end position="103"/>
    </location>
</feature>
<evidence type="ECO:0000256" key="2">
    <source>
        <dbReference type="SAM" id="Phobius"/>
    </source>
</evidence>
<evidence type="ECO:0000256" key="1">
    <source>
        <dbReference type="SAM" id="MobiDB-lite"/>
    </source>
</evidence>
<name>A0A132MPV1_9ACTN</name>
<keyword evidence="5" id="KW-1185">Reference proteome</keyword>
<feature type="chain" id="PRO_5039179102" evidence="3">
    <location>
        <begin position="18"/>
        <end position="219"/>
    </location>
</feature>
<dbReference type="AlphaFoldDB" id="A0A132MPV1"/>
<comment type="caution">
    <text evidence="4">The sequence shown here is derived from an EMBL/GenBank/DDBJ whole genome shotgun (WGS) entry which is preliminary data.</text>
</comment>
<feature type="signal peptide" evidence="3">
    <location>
        <begin position="1"/>
        <end position="17"/>
    </location>
</feature>
<keyword evidence="3" id="KW-0732">Signal</keyword>
<feature type="compositionally biased region" description="Basic and acidic residues" evidence="1">
    <location>
        <begin position="187"/>
        <end position="201"/>
    </location>
</feature>
<accession>A0A132MPV1</accession>
<sequence>MQLAASTLAAVSSAVAAAYLGIAGTVTGAAVGSVIATVGTAVYQHYLERTRQRLRTLPMLVRGAGSGAVGKTWWEALREVRWRPLVAGCVLVFATTLAVLTTVETITREPLPEMLGKGNGDDRTTISRLLQPDDGERRQHRPVPWMTPATPALDPTPAGTHDPTTPGESPAPSEPSARTPSLKPTKPAREAASEPAREPSRTRVPAPQPTNKPGDESLR</sequence>
<evidence type="ECO:0000313" key="4">
    <source>
        <dbReference type="EMBL" id="KWW99813.1"/>
    </source>
</evidence>
<dbReference type="EMBL" id="LAXD01000001">
    <property type="protein sequence ID" value="KWW99813.1"/>
    <property type="molecule type" value="Genomic_DNA"/>
</dbReference>
<keyword evidence="2" id="KW-1133">Transmembrane helix</keyword>
<gene>
    <name evidence="4" type="ORF">LI90_1452</name>
</gene>
<dbReference type="STRING" id="1469144.LI90_1452"/>
<dbReference type="PATRIC" id="fig|1469144.10.peg.1594"/>
<feature type="compositionally biased region" description="Low complexity" evidence="1">
    <location>
        <begin position="147"/>
        <end position="181"/>
    </location>
</feature>
<dbReference type="Proteomes" id="UP000070188">
    <property type="component" value="Unassembled WGS sequence"/>
</dbReference>
<reference evidence="5" key="1">
    <citation type="submission" date="2015-04" db="EMBL/GenBank/DDBJ databases">
        <title>Physiological reanalysis, assessment of diazotrophy, and genome sequences of multiple isolates of Streptomyces thermoautotrophicus.</title>
        <authorList>
            <person name="MacKellar D.C."/>
            <person name="Lieber L."/>
            <person name="Norman J."/>
            <person name="Bolger A."/>
            <person name="Tobin C."/>
            <person name="Murray J.W."/>
            <person name="Chang R."/>
            <person name="Ford T."/>
            <person name="Nguyen P.Q."/>
            <person name="Woodward J."/>
            <person name="Permingeat H."/>
            <person name="Joshi N.S."/>
            <person name="Silver P.A."/>
            <person name="Usadel B."/>
            <person name="Rutherford A.W."/>
            <person name="Friesen M."/>
            <person name="Prell J."/>
        </authorList>
    </citation>
    <scope>NUCLEOTIDE SEQUENCE [LARGE SCALE GENOMIC DNA]</scope>
    <source>
        <strain evidence="5">H1</strain>
    </source>
</reference>
<proteinExistence type="predicted"/>
<keyword evidence="2" id="KW-0472">Membrane</keyword>
<organism evidence="4 5">
    <name type="scientific">Carbonactinospora thermoautotrophica</name>
    <dbReference type="NCBI Taxonomy" id="1469144"/>
    <lineage>
        <taxon>Bacteria</taxon>
        <taxon>Bacillati</taxon>
        <taxon>Actinomycetota</taxon>
        <taxon>Actinomycetes</taxon>
        <taxon>Kitasatosporales</taxon>
        <taxon>Carbonactinosporaceae</taxon>
        <taxon>Carbonactinospora</taxon>
    </lineage>
</organism>